<sequence length="268" mass="28400">MKVVVFGSGLPTTAETAQGVRDHGHEVVVVPAPTGGDNLTEADLADRLTGCSVVIDLSGPPSLADGTLTEDDGLVIDEDALVARRGRATAGLLAAEAAVGVEHHVSLSVVGVDRVRAEGVFRALRAQEEMIRRSGIPYSIVRATQLFESAVEIAAATTEDWIVWVPPVGIRPVAGAEVATLLAHTAAFKPTNAVQEIAGPEQFRLDAFVREALTADEEHRRVFADNRSTVFGARVRHADLLPGPGAHVARQRYGDWLADRSASEAVKP</sequence>
<dbReference type="EMBL" id="CP163431">
    <property type="protein sequence ID" value="XDQ02451.1"/>
    <property type="molecule type" value="Genomic_DNA"/>
</dbReference>
<protein>
    <submittedName>
        <fullName evidence="2">SDR family oxidoreductase</fullName>
    </submittedName>
</protein>
<dbReference type="SUPFAM" id="SSF51735">
    <property type="entry name" value="NAD(P)-binding Rossmann-fold domains"/>
    <property type="match status" value="1"/>
</dbReference>
<accession>A0AB39MBM0</accession>
<feature type="domain" description="NAD(P)-binding" evidence="1">
    <location>
        <begin position="35"/>
        <end position="150"/>
    </location>
</feature>
<organism evidence="2">
    <name type="scientific">Streptomyces sp. R08</name>
    <dbReference type="NCBI Taxonomy" id="3238624"/>
    <lineage>
        <taxon>Bacteria</taxon>
        <taxon>Bacillati</taxon>
        <taxon>Actinomycetota</taxon>
        <taxon>Actinomycetes</taxon>
        <taxon>Kitasatosporales</taxon>
        <taxon>Streptomycetaceae</taxon>
        <taxon>Streptomyces</taxon>
    </lineage>
</organism>
<proteinExistence type="predicted"/>
<gene>
    <name evidence="2" type="ORF">AB5J58_20560</name>
</gene>
<name>A0AB39MBM0_9ACTN</name>
<dbReference type="InterPro" id="IPR036291">
    <property type="entry name" value="NAD(P)-bd_dom_sf"/>
</dbReference>
<reference evidence="2" key="1">
    <citation type="submission" date="2024-07" db="EMBL/GenBank/DDBJ databases">
        <authorList>
            <person name="Yu S.T."/>
        </authorList>
    </citation>
    <scope>NUCLEOTIDE SEQUENCE</scope>
    <source>
        <strain evidence="2">R08</strain>
    </source>
</reference>
<dbReference type="InterPro" id="IPR016040">
    <property type="entry name" value="NAD(P)-bd_dom"/>
</dbReference>
<dbReference type="Pfam" id="PF13460">
    <property type="entry name" value="NAD_binding_10"/>
    <property type="match status" value="1"/>
</dbReference>
<evidence type="ECO:0000259" key="1">
    <source>
        <dbReference type="Pfam" id="PF13460"/>
    </source>
</evidence>
<dbReference type="RefSeq" id="WP_369188583.1">
    <property type="nucleotide sequence ID" value="NZ_CP163431.1"/>
</dbReference>
<dbReference type="AlphaFoldDB" id="A0AB39MBM0"/>
<dbReference type="Gene3D" id="3.40.50.720">
    <property type="entry name" value="NAD(P)-binding Rossmann-like Domain"/>
    <property type="match status" value="1"/>
</dbReference>
<evidence type="ECO:0000313" key="2">
    <source>
        <dbReference type="EMBL" id="XDQ02451.1"/>
    </source>
</evidence>